<accession>A0A0B2ADC5</accession>
<dbReference type="InterPro" id="IPR014710">
    <property type="entry name" value="RmlC-like_jellyroll"/>
</dbReference>
<dbReference type="InterPro" id="IPR011051">
    <property type="entry name" value="RmlC_Cupin_sf"/>
</dbReference>
<dbReference type="SUPFAM" id="SSF51182">
    <property type="entry name" value="RmlC-like cupins"/>
    <property type="match status" value="1"/>
</dbReference>
<name>A0A0B2ADC5_9MICO</name>
<dbReference type="PANTHER" id="PTHR40943:SF1">
    <property type="entry name" value="CYTOPLASMIC PROTEIN"/>
    <property type="match status" value="1"/>
</dbReference>
<sequence length="113" mass="11986">MNGAELVAALGLELKYEPVPADQVVAGAPQTGYATVDASDAGEIGVWEMTVGAMRDTEVSEVFVVLAGSATVEFVDPPHPPLQLVPGSVVKLDAGMQTVWTVHEPLRKIFIER</sequence>
<dbReference type="AlphaFoldDB" id="A0A0B2ADC5"/>
<evidence type="ECO:0000313" key="3">
    <source>
        <dbReference type="Proteomes" id="UP000031030"/>
    </source>
</evidence>
<evidence type="ECO:0000313" key="2">
    <source>
        <dbReference type="EMBL" id="KHK99582.1"/>
    </source>
</evidence>
<dbReference type="PANTHER" id="PTHR40943">
    <property type="entry name" value="CYTOPLASMIC PROTEIN-RELATED"/>
    <property type="match status" value="1"/>
</dbReference>
<dbReference type="Pfam" id="PF05899">
    <property type="entry name" value="Cupin_3"/>
    <property type="match status" value="1"/>
</dbReference>
<comment type="caution">
    <text evidence="2">The sequence shown here is derived from an EMBL/GenBank/DDBJ whole genome shotgun (WGS) entry which is preliminary data.</text>
</comment>
<dbReference type="Gene3D" id="2.60.120.10">
    <property type="entry name" value="Jelly Rolls"/>
    <property type="match status" value="1"/>
</dbReference>
<dbReference type="EMBL" id="JTDK01000002">
    <property type="protein sequence ID" value="KHK99582.1"/>
    <property type="molecule type" value="Genomic_DNA"/>
</dbReference>
<dbReference type="Proteomes" id="UP000031030">
    <property type="component" value="Unassembled WGS sequence"/>
</dbReference>
<evidence type="ECO:0000259" key="1">
    <source>
        <dbReference type="Pfam" id="PF05899"/>
    </source>
</evidence>
<dbReference type="RefSeq" id="WP_039395591.1">
    <property type="nucleotide sequence ID" value="NZ_JTDK01000002.1"/>
</dbReference>
<reference evidence="2 3" key="1">
    <citation type="submission" date="2014-11" db="EMBL/GenBank/DDBJ databases">
        <title>Genome sequence of Microbacterium mangrovi MUSC 115(T).</title>
        <authorList>
            <person name="Lee L.-H."/>
        </authorList>
    </citation>
    <scope>NUCLEOTIDE SEQUENCE [LARGE SCALE GENOMIC DNA]</scope>
    <source>
        <strain evidence="2 3">MUSC 115</strain>
    </source>
</reference>
<dbReference type="STRING" id="1348253.LK09_02940"/>
<dbReference type="InterPro" id="IPR008579">
    <property type="entry name" value="UGlyAH_Cupin_dom"/>
</dbReference>
<organism evidence="2 3">
    <name type="scientific">Microbacterium mangrovi</name>
    <dbReference type="NCBI Taxonomy" id="1348253"/>
    <lineage>
        <taxon>Bacteria</taxon>
        <taxon>Bacillati</taxon>
        <taxon>Actinomycetota</taxon>
        <taxon>Actinomycetes</taxon>
        <taxon>Micrococcales</taxon>
        <taxon>Microbacteriaceae</taxon>
        <taxon>Microbacterium</taxon>
    </lineage>
</organism>
<keyword evidence="3" id="KW-1185">Reference proteome</keyword>
<protein>
    <recommendedName>
        <fullName evidence="1">(S)-ureidoglycine aminohydrolase cupin domain-containing protein</fullName>
    </recommendedName>
</protein>
<proteinExistence type="predicted"/>
<gene>
    <name evidence="2" type="ORF">LK09_02940</name>
</gene>
<dbReference type="OrthoDB" id="9799053at2"/>
<feature type="domain" description="(S)-ureidoglycine aminohydrolase cupin" evidence="1">
    <location>
        <begin position="38"/>
        <end position="110"/>
    </location>
</feature>